<protein>
    <submittedName>
        <fullName evidence="1">Uncharacterized protein</fullName>
    </submittedName>
</protein>
<dbReference type="InParanoid" id="A0A0H2RW09"/>
<dbReference type="Proteomes" id="UP000053477">
    <property type="component" value="Unassembled WGS sequence"/>
</dbReference>
<keyword evidence="2" id="KW-1185">Reference proteome</keyword>
<dbReference type="EMBL" id="KQ085924">
    <property type="protein sequence ID" value="KLO15812.1"/>
    <property type="molecule type" value="Genomic_DNA"/>
</dbReference>
<name>A0A0H2RW09_9AGAM</name>
<organism evidence="1 2">
    <name type="scientific">Schizopora paradoxa</name>
    <dbReference type="NCBI Taxonomy" id="27342"/>
    <lineage>
        <taxon>Eukaryota</taxon>
        <taxon>Fungi</taxon>
        <taxon>Dikarya</taxon>
        <taxon>Basidiomycota</taxon>
        <taxon>Agaricomycotina</taxon>
        <taxon>Agaricomycetes</taxon>
        <taxon>Hymenochaetales</taxon>
        <taxon>Schizoporaceae</taxon>
        <taxon>Schizopora</taxon>
    </lineage>
</organism>
<accession>A0A0H2RW09</accession>
<dbReference type="STRING" id="27342.A0A0H2RW09"/>
<dbReference type="AlphaFoldDB" id="A0A0H2RW09"/>
<proteinExistence type="predicted"/>
<gene>
    <name evidence="1" type="ORF">SCHPADRAFT_244523</name>
</gene>
<reference evidence="1 2" key="1">
    <citation type="submission" date="2015-04" db="EMBL/GenBank/DDBJ databases">
        <title>Complete genome sequence of Schizopora paradoxa KUC8140, a cosmopolitan wood degrader in East Asia.</title>
        <authorList>
            <consortium name="DOE Joint Genome Institute"/>
            <person name="Min B."/>
            <person name="Park H."/>
            <person name="Jang Y."/>
            <person name="Kim J.-J."/>
            <person name="Kim K.H."/>
            <person name="Pangilinan J."/>
            <person name="Lipzen A."/>
            <person name="Riley R."/>
            <person name="Grigoriev I.V."/>
            <person name="Spatafora J.W."/>
            <person name="Choi I.-G."/>
        </authorList>
    </citation>
    <scope>NUCLEOTIDE SEQUENCE [LARGE SCALE GENOMIC DNA]</scope>
    <source>
        <strain evidence="1 2">KUC8140</strain>
    </source>
</reference>
<evidence type="ECO:0000313" key="1">
    <source>
        <dbReference type="EMBL" id="KLO15812.1"/>
    </source>
</evidence>
<evidence type="ECO:0000313" key="2">
    <source>
        <dbReference type="Proteomes" id="UP000053477"/>
    </source>
</evidence>
<sequence>MSNRPTLSSLPLDIRDRILAWSPTRATLLSLILASKEAFYIPFSQHRASIILSVVQNEVGPGFEYAKAAKRAVSDLGSPTLVAHKRIPVYVNDRGSPYWDEEVDEYEFDRLVEVGKIGSLAEREYSIRNKDRLSNESRLSSEESLRFREAFYKCWIVYCLFDSDAAIRSPAPDAESVTTNPKLQFLVESTLEEIVDIYEVSNFLEDVARHTLEYKDIRLEGQPGTSTLTTMGSANINIPPDEVLRCFVSQTSTFPPRIMHPTRDRTLREAWVRFLRGGMLKFHECRITKERPGFIDECSQCLQKTSWLYHRHSEHLKTRIR</sequence>